<accession>A0A3P7NAV5</accession>
<dbReference type="Proteomes" id="UP000281553">
    <property type="component" value="Unassembled WGS sequence"/>
</dbReference>
<dbReference type="AlphaFoldDB" id="A0A3P7NAV5"/>
<protein>
    <submittedName>
        <fullName evidence="1">Uncharacterized protein</fullName>
    </submittedName>
</protein>
<organism evidence="1 2">
    <name type="scientific">Dibothriocephalus latus</name>
    <name type="common">Fish tapeworm</name>
    <name type="synonym">Diphyllobothrium latum</name>
    <dbReference type="NCBI Taxonomy" id="60516"/>
    <lineage>
        <taxon>Eukaryota</taxon>
        <taxon>Metazoa</taxon>
        <taxon>Spiralia</taxon>
        <taxon>Lophotrochozoa</taxon>
        <taxon>Platyhelminthes</taxon>
        <taxon>Cestoda</taxon>
        <taxon>Eucestoda</taxon>
        <taxon>Diphyllobothriidea</taxon>
        <taxon>Diphyllobothriidae</taxon>
        <taxon>Dibothriocephalus</taxon>
    </lineage>
</organism>
<reference evidence="1 2" key="1">
    <citation type="submission" date="2018-11" db="EMBL/GenBank/DDBJ databases">
        <authorList>
            <consortium name="Pathogen Informatics"/>
        </authorList>
    </citation>
    <scope>NUCLEOTIDE SEQUENCE [LARGE SCALE GENOMIC DNA]</scope>
</reference>
<keyword evidence="2" id="KW-1185">Reference proteome</keyword>
<proteinExistence type="predicted"/>
<dbReference type="EMBL" id="UYRU01077709">
    <property type="protein sequence ID" value="VDN28421.1"/>
    <property type="molecule type" value="Genomic_DNA"/>
</dbReference>
<name>A0A3P7NAV5_DIBLA</name>
<evidence type="ECO:0000313" key="1">
    <source>
        <dbReference type="EMBL" id="VDN28421.1"/>
    </source>
</evidence>
<sequence length="134" mass="15306">MRRFGSPEHFTHMVRQLQDGMMARVMDDGMVSEAFEVINGSPVLCHADGRLLDEHSGIPINYRTDGYLLNIQRMQTPTSVSATTVHNLLMLSHDTQINDEVARRISKANQAFNRLQASVWDRHGLQLSRKLKIY</sequence>
<gene>
    <name evidence="1" type="ORF">DILT_LOCUS15169</name>
</gene>
<evidence type="ECO:0000313" key="2">
    <source>
        <dbReference type="Proteomes" id="UP000281553"/>
    </source>
</evidence>
<dbReference type="OrthoDB" id="425014at2759"/>